<proteinExistence type="predicted"/>
<dbReference type="Proteomes" id="UP000287651">
    <property type="component" value="Unassembled WGS sequence"/>
</dbReference>
<accession>A0A426YYM9</accession>
<gene>
    <name evidence="2" type="ORF">B296_00046793</name>
</gene>
<comment type="caution">
    <text evidence="2">The sequence shown here is derived from an EMBL/GenBank/DDBJ whole genome shotgun (WGS) entry which is preliminary data.</text>
</comment>
<dbReference type="EMBL" id="AMZH03009458">
    <property type="protein sequence ID" value="RRT56804.1"/>
    <property type="molecule type" value="Genomic_DNA"/>
</dbReference>
<name>A0A426YYM9_ENSVE</name>
<sequence length="61" mass="6448">LLHPPRVPSTQHRRPQSAAHPGTEAAALNRAVAAAVAHSSSRCTQRCMHEGRPTTKADCGP</sequence>
<feature type="region of interest" description="Disordered" evidence="1">
    <location>
        <begin position="40"/>
        <end position="61"/>
    </location>
</feature>
<protein>
    <submittedName>
        <fullName evidence="2">Uncharacterized protein</fullName>
    </submittedName>
</protein>
<feature type="region of interest" description="Disordered" evidence="1">
    <location>
        <begin position="1"/>
        <end position="24"/>
    </location>
</feature>
<evidence type="ECO:0000313" key="2">
    <source>
        <dbReference type="EMBL" id="RRT56804.1"/>
    </source>
</evidence>
<organism evidence="2 3">
    <name type="scientific">Ensete ventricosum</name>
    <name type="common">Abyssinian banana</name>
    <name type="synonym">Musa ensete</name>
    <dbReference type="NCBI Taxonomy" id="4639"/>
    <lineage>
        <taxon>Eukaryota</taxon>
        <taxon>Viridiplantae</taxon>
        <taxon>Streptophyta</taxon>
        <taxon>Embryophyta</taxon>
        <taxon>Tracheophyta</taxon>
        <taxon>Spermatophyta</taxon>
        <taxon>Magnoliopsida</taxon>
        <taxon>Liliopsida</taxon>
        <taxon>Zingiberales</taxon>
        <taxon>Musaceae</taxon>
        <taxon>Ensete</taxon>
    </lineage>
</organism>
<dbReference type="AlphaFoldDB" id="A0A426YYM9"/>
<evidence type="ECO:0000256" key="1">
    <source>
        <dbReference type="SAM" id="MobiDB-lite"/>
    </source>
</evidence>
<evidence type="ECO:0000313" key="3">
    <source>
        <dbReference type="Proteomes" id="UP000287651"/>
    </source>
</evidence>
<reference evidence="2 3" key="1">
    <citation type="journal article" date="2014" name="Agronomy (Basel)">
        <title>A Draft Genome Sequence for Ensete ventricosum, the Drought-Tolerant Tree Against Hunger.</title>
        <authorList>
            <person name="Harrison J."/>
            <person name="Moore K.A."/>
            <person name="Paszkiewicz K."/>
            <person name="Jones T."/>
            <person name="Grant M."/>
            <person name="Ambacheew D."/>
            <person name="Muzemil S."/>
            <person name="Studholme D.J."/>
        </authorList>
    </citation>
    <scope>NUCLEOTIDE SEQUENCE [LARGE SCALE GENOMIC DNA]</scope>
</reference>
<feature type="non-terminal residue" evidence="2">
    <location>
        <position position="1"/>
    </location>
</feature>